<evidence type="ECO:0000256" key="2">
    <source>
        <dbReference type="SAM" id="SignalP"/>
    </source>
</evidence>
<keyword evidence="1" id="KW-0175">Coiled coil</keyword>
<feature type="signal peptide" evidence="2">
    <location>
        <begin position="1"/>
        <end position="23"/>
    </location>
</feature>
<evidence type="ECO:0000259" key="3">
    <source>
        <dbReference type="PROSITE" id="PS51272"/>
    </source>
</evidence>
<keyword evidence="2" id="KW-0732">Signal</keyword>
<proteinExistence type="predicted"/>
<feature type="coiled-coil region" evidence="1">
    <location>
        <begin position="173"/>
        <end position="235"/>
    </location>
</feature>
<dbReference type="PANTHER" id="PTHR43308">
    <property type="entry name" value="OUTER MEMBRANE PROTEIN ALPHA-RELATED"/>
    <property type="match status" value="1"/>
</dbReference>
<dbReference type="InterPro" id="IPR048736">
    <property type="entry name" value="SlpA_C"/>
</dbReference>
<feature type="coiled-coil region" evidence="1">
    <location>
        <begin position="98"/>
        <end position="145"/>
    </location>
</feature>
<reference evidence="5" key="1">
    <citation type="journal article" date="2015" name="PLoS ONE">
        <title>Complete Genome Sequence of Thermus aquaticus Y51MC23.</title>
        <authorList>
            <person name="Brumm P.J."/>
            <person name="Monsma S."/>
            <person name="Keough B."/>
            <person name="Jasinovica S."/>
            <person name="Ferguson E."/>
            <person name="Schoenfeld T."/>
            <person name="Lodes M."/>
            <person name="Mead D.A."/>
        </authorList>
    </citation>
    <scope>NUCLEOTIDE SEQUENCE [LARGE SCALE GENOMIC DNA]</scope>
    <source>
        <strain evidence="5">BAA-2747 / Y51MC23</strain>
    </source>
</reference>
<organism evidence="4 5">
    <name type="scientific">Thermus aquaticus (strain ATCC BAA-2747 / Y51MC23)</name>
    <dbReference type="NCBI Taxonomy" id="498848"/>
    <lineage>
        <taxon>Bacteria</taxon>
        <taxon>Thermotogati</taxon>
        <taxon>Deinococcota</taxon>
        <taxon>Deinococci</taxon>
        <taxon>Thermales</taxon>
        <taxon>Thermaceae</taxon>
        <taxon>Thermus</taxon>
    </lineage>
</organism>
<protein>
    <submittedName>
        <fullName evidence="4">S-layer protein</fullName>
    </submittedName>
</protein>
<evidence type="ECO:0000313" key="4">
    <source>
        <dbReference type="EMBL" id="ALJ92107.1"/>
    </source>
</evidence>
<accession>A0ABN4IMB3</accession>
<feature type="coiled-coil region" evidence="1">
    <location>
        <begin position="270"/>
        <end position="297"/>
    </location>
</feature>
<evidence type="ECO:0000256" key="1">
    <source>
        <dbReference type="SAM" id="Coils"/>
    </source>
</evidence>
<dbReference type="EMBL" id="CP010822">
    <property type="protein sequence ID" value="ALJ92107.1"/>
    <property type="molecule type" value="Genomic_DNA"/>
</dbReference>
<dbReference type="Proteomes" id="UP000058660">
    <property type="component" value="Chromosome"/>
</dbReference>
<dbReference type="Pfam" id="PF00395">
    <property type="entry name" value="SLH"/>
    <property type="match status" value="1"/>
</dbReference>
<feature type="domain" description="SLH" evidence="3">
    <location>
        <begin position="21"/>
        <end position="84"/>
    </location>
</feature>
<dbReference type="InterPro" id="IPR001119">
    <property type="entry name" value="SLH_dom"/>
</dbReference>
<dbReference type="Gene3D" id="1.20.5.340">
    <property type="match status" value="1"/>
</dbReference>
<sequence>MKKRLVALLAGLLTVLSMGFGLAQFSDVPAGHWAKEAVEALAAKGIVIGFPDGTFRGNETLTRYQAALIIYRLLQQIEEELKAKGTSPTMEAMSPEDLEALKNAIQELAAELAALGVRVSALEDSAATKDDIARLEALIEELRAQPMPEVEPGMDQAALQDLLDRVEAASIAADTALAQAQQLAEQLEALAQDVEGVKGDLAALATQVEANAQAIQALNELAVLLNQDVLSLQDRVTALEKALAERGEGPAINLDELASKEDVAAVQEFAAALRSDLVSLSEKVSKLESQVAELSKVQYSIKGSLTATYGFVTFAGNNDNNFDIDRLFATPFSTGVFGSPALSLDQQVASNVILPDVASRQLTGGSLTLDFGVKNNAPAATGVAVSEATVQIVADAIASGALTPNLRLNTATLRGTVDGQPFSVVYHWRASSFQFNDYLFVNRSDSRREHRQGVVATFQGTKLPLSPEVTVVLGTSSATGTGADPGDIFGANGYFGIRAAFKPLEGLTLALNYALADTEPLTATPPANPDRSALGVDGTLKLGDFSVKGLFVTSRPATGIYFRDYFDPNRSDWVYYVQLDGKLGPLSLKANYHAVDPDYANGVAGMSADHLQYYGGVKGRQNPAPYKANEEGLGVELGLPLGPVELGGYLNSYGAYPYKSGPITTEAGASAKVALFSGFSLKAAYDAEWTGASYVDLANQTSASITGTLSHDGAAKDALVKDLNLTLEGKYNNLHTSNPYFGLAVYGDYKLALGPLSLDKILFRYHEPNFNTQGDETLKGGLQASVKLDDLPLKPSLIGEVAARQTGGTEELKWSVGLSLGEFLFPGSKLEARYGEYRASKVENILVGKTNKAFDPSDDRLYSDSGTDSGSVAGFNVTWSYYDFRADYGEYITSRGDHARTFRVTYTVKF</sequence>
<gene>
    <name evidence="4" type="ORF">TO73_2303</name>
</gene>
<keyword evidence="5" id="KW-1185">Reference proteome</keyword>
<name>A0ABN4IMB3_THEA5</name>
<dbReference type="Pfam" id="PF21620">
    <property type="entry name" value="SlpA_C"/>
    <property type="match status" value="1"/>
</dbReference>
<dbReference type="PANTHER" id="PTHR43308:SF1">
    <property type="entry name" value="OUTER MEMBRANE PROTEIN ALPHA"/>
    <property type="match status" value="1"/>
</dbReference>
<evidence type="ECO:0000313" key="5">
    <source>
        <dbReference type="Proteomes" id="UP000058660"/>
    </source>
</evidence>
<dbReference type="RefSeq" id="WP_003046410.1">
    <property type="nucleotide sequence ID" value="NZ_CP010822.1"/>
</dbReference>
<feature type="chain" id="PRO_5047041912" evidence="2">
    <location>
        <begin position="24"/>
        <end position="910"/>
    </location>
</feature>
<dbReference type="InterPro" id="IPR051465">
    <property type="entry name" value="Cell_Envelope_Struct_Comp"/>
</dbReference>
<dbReference type="PROSITE" id="PS51272">
    <property type="entry name" value="SLH"/>
    <property type="match status" value="1"/>
</dbReference>